<dbReference type="InterPro" id="IPR006667">
    <property type="entry name" value="SLC41_membr_dom"/>
</dbReference>
<keyword evidence="4 9" id="KW-0812">Transmembrane</keyword>
<keyword evidence="3 9" id="KW-0813">Transport</keyword>
<feature type="transmembrane region" description="Helical" evidence="9">
    <location>
        <begin position="390"/>
        <end position="416"/>
    </location>
</feature>
<organism evidence="11">
    <name type="scientific">Companilactobacillus formosensis</name>
    <dbReference type="NCBI Taxonomy" id="1617889"/>
    <lineage>
        <taxon>Bacteria</taxon>
        <taxon>Bacillati</taxon>
        <taxon>Bacillota</taxon>
        <taxon>Bacilli</taxon>
        <taxon>Lactobacillales</taxon>
        <taxon>Lactobacillaceae</taxon>
        <taxon>Companilactobacillus</taxon>
    </lineage>
</organism>
<protein>
    <recommendedName>
        <fullName evidence="9">Magnesium transporter MgtE</fullName>
    </recommendedName>
</protein>
<gene>
    <name evidence="11" type="primary">mgtE</name>
    <name evidence="11" type="ORF">C2R26_00940</name>
</gene>
<keyword evidence="5 9" id="KW-0460">Magnesium</keyword>
<feature type="transmembrane region" description="Helical" evidence="9">
    <location>
        <begin position="318"/>
        <end position="342"/>
    </location>
</feature>
<keyword evidence="9" id="KW-1003">Cell membrane</keyword>
<dbReference type="InterPro" id="IPR006669">
    <property type="entry name" value="MgtE_transporter"/>
</dbReference>
<evidence type="ECO:0000259" key="10">
    <source>
        <dbReference type="PROSITE" id="PS51371"/>
    </source>
</evidence>
<feature type="domain" description="CBS" evidence="10">
    <location>
        <begin position="143"/>
        <end position="205"/>
    </location>
</feature>
<dbReference type="Pfam" id="PF03448">
    <property type="entry name" value="MgtE_N"/>
    <property type="match status" value="1"/>
</dbReference>
<keyword evidence="8" id="KW-0129">CBS domain</keyword>
<evidence type="ECO:0000313" key="11">
    <source>
        <dbReference type="EMBL" id="POH37811.1"/>
    </source>
</evidence>
<dbReference type="InterPro" id="IPR000644">
    <property type="entry name" value="CBS_dom"/>
</dbReference>
<evidence type="ECO:0000256" key="5">
    <source>
        <dbReference type="ARBA" id="ARBA00022842"/>
    </source>
</evidence>
<keyword evidence="9" id="KW-0479">Metal-binding</keyword>
<evidence type="ECO:0000256" key="4">
    <source>
        <dbReference type="ARBA" id="ARBA00022692"/>
    </source>
</evidence>
<comment type="caution">
    <text evidence="11">The sequence shown here is derived from an EMBL/GenBank/DDBJ whole genome shotgun (WGS) entry which is preliminary data.</text>
</comment>
<dbReference type="AlphaFoldDB" id="A0A2P4R977"/>
<feature type="domain" description="CBS" evidence="10">
    <location>
        <begin position="207"/>
        <end position="263"/>
    </location>
</feature>
<comment type="subcellular location">
    <subcellularLocation>
        <location evidence="9">Cell membrane</location>
        <topology evidence="9">Multi-pass membrane protein</topology>
    </subcellularLocation>
    <subcellularLocation>
        <location evidence="1">Membrane</location>
        <topology evidence="1">Multi-pass membrane protein</topology>
    </subcellularLocation>
</comment>
<dbReference type="Gene3D" id="1.25.60.10">
    <property type="entry name" value="MgtE N-terminal domain-like"/>
    <property type="match status" value="1"/>
</dbReference>
<dbReference type="PANTHER" id="PTHR43773:SF1">
    <property type="entry name" value="MAGNESIUM TRANSPORTER MGTE"/>
    <property type="match status" value="1"/>
</dbReference>
<comment type="function">
    <text evidence="9">Acts as a magnesium transporter.</text>
</comment>
<keyword evidence="7 9" id="KW-0472">Membrane</keyword>
<dbReference type="GO" id="GO:0005886">
    <property type="term" value="C:plasma membrane"/>
    <property type="evidence" value="ECO:0007669"/>
    <property type="project" value="UniProtKB-SubCell"/>
</dbReference>
<dbReference type="EMBL" id="PPWZ01000008">
    <property type="protein sequence ID" value="POH37811.1"/>
    <property type="molecule type" value="Genomic_DNA"/>
</dbReference>
<dbReference type="Pfam" id="PF01769">
    <property type="entry name" value="MgtE"/>
    <property type="match status" value="1"/>
</dbReference>
<evidence type="ECO:0000256" key="6">
    <source>
        <dbReference type="ARBA" id="ARBA00022989"/>
    </source>
</evidence>
<dbReference type="GO" id="GO:0046872">
    <property type="term" value="F:metal ion binding"/>
    <property type="evidence" value="ECO:0007669"/>
    <property type="project" value="UniProtKB-KW"/>
</dbReference>
<dbReference type="InterPro" id="IPR006668">
    <property type="entry name" value="Mg_transptr_MgtE_intracell_dom"/>
</dbReference>
<dbReference type="SUPFAM" id="SSF54631">
    <property type="entry name" value="CBS-domain pair"/>
    <property type="match status" value="1"/>
</dbReference>
<keyword evidence="6 9" id="KW-1133">Transmembrane helix</keyword>
<dbReference type="PANTHER" id="PTHR43773">
    <property type="entry name" value="MAGNESIUM TRANSPORTER MGTE"/>
    <property type="match status" value="1"/>
</dbReference>
<dbReference type="Gene3D" id="3.10.580.10">
    <property type="entry name" value="CBS-domain"/>
    <property type="match status" value="1"/>
</dbReference>
<dbReference type="GO" id="GO:0015095">
    <property type="term" value="F:magnesium ion transmembrane transporter activity"/>
    <property type="evidence" value="ECO:0007669"/>
    <property type="project" value="UniProtKB-UniRule"/>
</dbReference>
<reference evidence="11" key="1">
    <citation type="submission" date="2018-01" db="EMBL/GenBank/DDBJ databases">
        <title>Genome sequnecing of Lactobacillus formosensis KACC 18721.</title>
        <authorList>
            <person name="Kim S.-J."/>
            <person name="Heo J."/>
        </authorList>
    </citation>
    <scope>NUCLEOTIDE SEQUENCE</scope>
    <source>
        <strain evidence="11">KACC 18721</strain>
    </source>
</reference>
<dbReference type="Pfam" id="PF00571">
    <property type="entry name" value="CBS"/>
    <property type="match status" value="2"/>
</dbReference>
<dbReference type="SMART" id="SM00116">
    <property type="entry name" value="CBS"/>
    <property type="match status" value="2"/>
</dbReference>
<name>A0A2P4R977_9LACO</name>
<evidence type="ECO:0000256" key="3">
    <source>
        <dbReference type="ARBA" id="ARBA00022448"/>
    </source>
</evidence>
<dbReference type="PROSITE" id="PS51371">
    <property type="entry name" value="CBS"/>
    <property type="match status" value="2"/>
</dbReference>
<feature type="transmembrane region" description="Helical" evidence="9">
    <location>
        <begin position="437"/>
        <end position="455"/>
    </location>
</feature>
<evidence type="ECO:0000256" key="1">
    <source>
        <dbReference type="ARBA" id="ARBA00004141"/>
    </source>
</evidence>
<evidence type="ECO:0000256" key="9">
    <source>
        <dbReference type="RuleBase" id="RU362011"/>
    </source>
</evidence>
<dbReference type="SUPFAM" id="SSF161093">
    <property type="entry name" value="MgtE membrane domain-like"/>
    <property type="match status" value="1"/>
</dbReference>
<comment type="subunit">
    <text evidence="9">Homodimer.</text>
</comment>
<proteinExistence type="inferred from homology"/>
<sequence>MDENEKRLQDKFSQLKNYLDNGDKKRFRKTYLDMHFYDQSTFYLTLNKAERTTLYSILEPDEMGDMFDTIEDDNPLIPELLKEMDLSYASKMLNDMYDDNAADVLEHLDKVDVDRFLEQMPRNDANNLRGLLHYDTETAGGIMTTDYVEFHEEETAAEAIKALKKFAKTAETIYYIYILDSHEDLVGVMSLRDLILLDDNDTLSEKMNSDIITVNVDAEQAEVAQVFRDYEFLAVPVVDHANKLVGIVTVDDVIEVIDDEAQQDYSGLAGVSMDEANSDGPLKAASKRLPWLITLLLLSMITATLINHFEGLLAEASILAVFISTITGTAGNAGTQSLAVAVRRLAVEEINRHEFFKLIGKELITGFVTGLVTGISVCLLVGIWKHNFVLGMVIGLAMCAAITVANLAGSLIPMLMSSFGFDPAVASGPFISTLSDLTSVLIYFSIAGMFMQYFVRA</sequence>
<evidence type="ECO:0000256" key="7">
    <source>
        <dbReference type="ARBA" id="ARBA00023136"/>
    </source>
</evidence>
<evidence type="ECO:0000256" key="2">
    <source>
        <dbReference type="ARBA" id="ARBA00009749"/>
    </source>
</evidence>
<dbReference type="SMART" id="SM00924">
    <property type="entry name" value="MgtE_N"/>
    <property type="match status" value="1"/>
</dbReference>
<dbReference type="InterPro" id="IPR046342">
    <property type="entry name" value="CBS_dom_sf"/>
</dbReference>
<accession>A0A2P4R977</accession>
<comment type="similarity">
    <text evidence="2 9">Belongs to the SLC41A transporter family.</text>
</comment>
<dbReference type="CDD" id="cd04606">
    <property type="entry name" value="CBS_pair_Mg_transporter"/>
    <property type="match status" value="1"/>
</dbReference>
<feature type="transmembrane region" description="Helical" evidence="9">
    <location>
        <begin position="363"/>
        <end position="384"/>
    </location>
</feature>
<dbReference type="Gene3D" id="1.10.357.20">
    <property type="entry name" value="SLC41 divalent cation transporters, integral membrane domain"/>
    <property type="match status" value="1"/>
</dbReference>
<evidence type="ECO:0000256" key="8">
    <source>
        <dbReference type="PROSITE-ProRule" id="PRU00703"/>
    </source>
</evidence>
<feature type="transmembrane region" description="Helical" evidence="9">
    <location>
        <begin position="289"/>
        <end position="306"/>
    </location>
</feature>
<dbReference type="NCBIfam" id="TIGR00400">
    <property type="entry name" value="mgtE"/>
    <property type="match status" value="1"/>
</dbReference>
<dbReference type="SUPFAM" id="SSF158791">
    <property type="entry name" value="MgtE N-terminal domain-like"/>
    <property type="match status" value="1"/>
</dbReference>
<dbReference type="InterPro" id="IPR036739">
    <property type="entry name" value="SLC41_membr_dom_sf"/>
</dbReference>
<dbReference type="InterPro" id="IPR038076">
    <property type="entry name" value="MgtE_N_sf"/>
</dbReference>